<dbReference type="Proteomes" id="UP000286954">
    <property type="component" value="Chromosome"/>
</dbReference>
<dbReference type="KEGG" id="gak:X907_0826"/>
<accession>A0A3T0E7Y7</accession>
<dbReference type="RefSeq" id="WP_127565769.1">
    <property type="nucleotide sequence ID" value="NZ_BMFB01000002.1"/>
</dbReference>
<sequence>MIRYAATFASLAMLAACATTVEDTDGVEIVDRSGSGDCPAAQFQLLVGQMRGEIDTSTLPVPYRIYGRGDAVTMDYRPDRMNIVVGDNGRVERVSCG</sequence>
<reference evidence="1 2" key="1">
    <citation type="submission" date="2016-12" db="EMBL/GenBank/DDBJ databases">
        <title>The genome of dimorphic prosthecate Glycocaulis alkaliphilus 6b-8t, isolated from crude oil dictates its adaptability in petroleum environments.</title>
        <authorList>
            <person name="Wu X.-L."/>
            <person name="Geng S."/>
        </authorList>
    </citation>
    <scope>NUCLEOTIDE SEQUENCE [LARGE SCALE GENOMIC DNA]</scope>
    <source>
        <strain evidence="1 2">6B-8</strain>
    </source>
</reference>
<name>A0A3T0E7Y7_9PROT</name>
<dbReference type="PROSITE" id="PS51257">
    <property type="entry name" value="PROKAR_LIPOPROTEIN"/>
    <property type="match status" value="1"/>
</dbReference>
<dbReference type="InterPro" id="IPR021719">
    <property type="entry name" value="Prot_inh_I78"/>
</dbReference>
<evidence type="ECO:0000313" key="2">
    <source>
        <dbReference type="Proteomes" id="UP000286954"/>
    </source>
</evidence>
<gene>
    <name evidence="1" type="ORF">X907_0826</name>
</gene>
<dbReference type="OrthoDB" id="8724542at2"/>
<dbReference type="Gene3D" id="3.30.10.10">
    <property type="entry name" value="Trypsin Inhibitor V, subunit A"/>
    <property type="match status" value="1"/>
</dbReference>
<proteinExistence type="predicted"/>
<dbReference type="Pfam" id="PF11720">
    <property type="entry name" value="Inhibitor_I78"/>
    <property type="match status" value="1"/>
</dbReference>
<keyword evidence="2" id="KW-1185">Reference proteome</keyword>
<organism evidence="1 2">
    <name type="scientific">Glycocaulis alkaliphilus</name>
    <dbReference type="NCBI Taxonomy" id="1434191"/>
    <lineage>
        <taxon>Bacteria</taxon>
        <taxon>Pseudomonadati</taxon>
        <taxon>Pseudomonadota</taxon>
        <taxon>Alphaproteobacteria</taxon>
        <taxon>Maricaulales</taxon>
        <taxon>Maricaulaceae</taxon>
        <taxon>Glycocaulis</taxon>
    </lineage>
</organism>
<evidence type="ECO:0000313" key="1">
    <source>
        <dbReference type="EMBL" id="AZU03370.1"/>
    </source>
</evidence>
<dbReference type="AlphaFoldDB" id="A0A3T0E7Y7"/>
<protein>
    <submittedName>
        <fullName evidence="1">Uncharacterized protein</fullName>
    </submittedName>
</protein>
<dbReference type="EMBL" id="CP018911">
    <property type="protein sequence ID" value="AZU03370.1"/>
    <property type="molecule type" value="Genomic_DNA"/>
</dbReference>